<dbReference type="HOGENOM" id="CLU_1101472_0_0_4"/>
<accession>D9SEJ7</accession>
<dbReference type="Pfam" id="PF09673">
    <property type="entry name" value="TrbC_Ftype"/>
    <property type="match status" value="1"/>
</dbReference>
<evidence type="ECO:0000256" key="1">
    <source>
        <dbReference type="SAM" id="SignalP"/>
    </source>
</evidence>
<dbReference type="InterPro" id="IPR019106">
    <property type="entry name" value="T4SS_TrbC"/>
</dbReference>
<keyword evidence="1" id="KW-0732">Signal</keyword>
<dbReference type="RefSeq" id="WP_013292913.1">
    <property type="nucleotide sequence ID" value="NC_014394.1"/>
</dbReference>
<organism evidence="2 3">
    <name type="scientific">Gallionella capsiferriformans (strain ES-2)</name>
    <name type="common">Gallionella ferruginea capsiferriformans (strain ES-2)</name>
    <dbReference type="NCBI Taxonomy" id="395494"/>
    <lineage>
        <taxon>Bacteria</taxon>
        <taxon>Pseudomonadati</taxon>
        <taxon>Pseudomonadota</taxon>
        <taxon>Betaproteobacteria</taxon>
        <taxon>Nitrosomonadales</taxon>
        <taxon>Gallionellaceae</taxon>
        <taxon>Gallionella</taxon>
    </lineage>
</organism>
<feature type="signal peptide" evidence="1">
    <location>
        <begin position="1"/>
        <end position="23"/>
    </location>
</feature>
<proteinExistence type="predicted"/>
<protein>
    <submittedName>
        <fullName evidence="2">Type-F conjugative transfer system pilin assembly protein TrbC</fullName>
    </submittedName>
</protein>
<dbReference type="KEGG" id="gca:Galf_0941"/>
<gene>
    <name evidence="2" type="ordered locus">Galf_0941</name>
</gene>
<feature type="chain" id="PRO_5003128171" evidence="1">
    <location>
        <begin position="24"/>
        <end position="219"/>
    </location>
</feature>
<dbReference type="OrthoDB" id="8557871at2"/>
<evidence type="ECO:0000313" key="2">
    <source>
        <dbReference type="EMBL" id="ADL54973.1"/>
    </source>
</evidence>
<dbReference type="NCBIfam" id="TIGR02742">
    <property type="entry name" value="TrbC_Ftype"/>
    <property type="match status" value="1"/>
</dbReference>
<name>D9SEJ7_GALCS</name>
<dbReference type="EMBL" id="CP002159">
    <property type="protein sequence ID" value="ADL54973.1"/>
    <property type="molecule type" value="Genomic_DNA"/>
</dbReference>
<dbReference type="STRING" id="395494.Galf_0941"/>
<dbReference type="eggNOG" id="ENOG502Z7YC">
    <property type="taxonomic scope" value="Bacteria"/>
</dbReference>
<dbReference type="InterPro" id="IPR014113">
    <property type="entry name" value="T4SS_TrbC_subgr"/>
</dbReference>
<dbReference type="Proteomes" id="UP000001235">
    <property type="component" value="Chromosome"/>
</dbReference>
<keyword evidence="3" id="KW-1185">Reference proteome</keyword>
<dbReference type="AlphaFoldDB" id="D9SEJ7"/>
<reference evidence="2 3" key="1">
    <citation type="submission" date="2010-08" db="EMBL/GenBank/DDBJ databases">
        <title>Complete sequence of Gallionella capsiferriformans ES-2.</title>
        <authorList>
            <consortium name="US DOE Joint Genome Institute"/>
            <person name="Lucas S."/>
            <person name="Copeland A."/>
            <person name="Lapidus A."/>
            <person name="Cheng J.-F."/>
            <person name="Bruce D."/>
            <person name="Goodwin L."/>
            <person name="Pitluck S."/>
            <person name="Chertkov O."/>
            <person name="Davenport K.W."/>
            <person name="Detter J.C."/>
            <person name="Han C."/>
            <person name="Tapia R."/>
            <person name="Land M."/>
            <person name="Hauser L."/>
            <person name="Chang Y.-J."/>
            <person name="Jeffries C."/>
            <person name="Kyrpides N."/>
            <person name="Ivanova N."/>
            <person name="Mikhailova N."/>
            <person name="Shelobolina E.S."/>
            <person name="Picardal F."/>
            <person name="Roden E."/>
            <person name="Emerson D."/>
            <person name="Woyke T."/>
        </authorList>
    </citation>
    <scope>NUCLEOTIDE SEQUENCE [LARGE SCALE GENOMIC DNA]</scope>
    <source>
        <strain evidence="2 3">ES-2</strain>
    </source>
</reference>
<sequence length="219" mass="24397" precursor="true">MRNLASRALLSSALILLVQQVGAETDMERSNRILKEVTERVVNQYRAPAPRLDNMPQPAVKASPADMAEQFRQSPIAKQPPVAPELMVFVSFSMPRENLLRIVEQSERTGARLIFRGFTGDKLTDMSKRIADLLGSHRVEAVVHPPAFTQFKVNQVPALVISQSDAGNQLDNGCAQAERYVKVTGDVSQDYALDYIERTSPKWSTVAATFNSKLQRSRN</sequence>
<evidence type="ECO:0000313" key="3">
    <source>
        <dbReference type="Proteomes" id="UP000001235"/>
    </source>
</evidence>